<dbReference type="Pfam" id="PF17837">
    <property type="entry name" value="4PPT_N"/>
    <property type="match status" value="1"/>
</dbReference>
<evidence type="ECO:0000259" key="3">
    <source>
        <dbReference type="Pfam" id="PF17837"/>
    </source>
</evidence>
<dbReference type="InterPro" id="IPR003542">
    <property type="entry name" value="Enbac_synth_compD-like"/>
</dbReference>
<evidence type="ECO:0000256" key="2">
    <source>
        <dbReference type="PIRSR" id="PIRSR603542-2"/>
    </source>
</evidence>
<evidence type="ECO:0000256" key="1">
    <source>
        <dbReference type="PIRSR" id="PIRSR603542-1"/>
    </source>
</evidence>
<feature type="binding site" evidence="1">
    <location>
        <begin position="94"/>
        <end position="95"/>
    </location>
    <ligand>
        <name>CoA</name>
        <dbReference type="ChEBI" id="CHEBI:57287"/>
    </ligand>
</feature>
<keyword evidence="2" id="KW-0460">Magnesium</keyword>
<feature type="binding site" evidence="1">
    <location>
        <position position="158"/>
    </location>
    <ligand>
        <name>CoA</name>
        <dbReference type="ChEBI" id="CHEBI:57287"/>
    </ligand>
</feature>
<dbReference type="GO" id="GO:0009239">
    <property type="term" value="P:enterobactin biosynthetic process"/>
    <property type="evidence" value="ECO:0007669"/>
    <property type="project" value="InterPro"/>
</dbReference>
<dbReference type="GO" id="GO:0008897">
    <property type="term" value="F:holo-[acyl-carrier-protein] synthase activity"/>
    <property type="evidence" value="ECO:0007669"/>
    <property type="project" value="UniProtKB-EC"/>
</dbReference>
<organism evidence="4 5">
    <name type="scientific">Enhygromyxa salina</name>
    <dbReference type="NCBI Taxonomy" id="215803"/>
    <lineage>
        <taxon>Bacteria</taxon>
        <taxon>Pseudomonadati</taxon>
        <taxon>Myxococcota</taxon>
        <taxon>Polyangia</taxon>
        <taxon>Nannocystales</taxon>
        <taxon>Nannocystaceae</taxon>
        <taxon>Enhygromyxa</taxon>
    </lineage>
</organism>
<proteinExistence type="predicted"/>
<keyword evidence="2" id="KW-0479">Metal-binding</keyword>
<dbReference type="AlphaFoldDB" id="A0A2S9YA95"/>
<dbReference type="GO" id="GO:0000287">
    <property type="term" value="F:magnesium ion binding"/>
    <property type="evidence" value="ECO:0007669"/>
    <property type="project" value="InterPro"/>
</dbReference>
<comment type="cofactor">
    <cofactor evidence="2">
        <name>Mg(2+)</name>
        <dbReference type="ChEBI" id="CHEBI:18420"/>
    </cofactor>
</comment>
<comment type="caution">
    <text evidence="4">The sequence shown here is derived from an EMBL/GenBank/DDBJ whole genome shotgun (WGS) entry which is preliminary data.</text>
</comment>
<reference evidence="4 5" key="1">
    <citation type="submission" date="2018-03" db="EMBL/GenBank/DDBJ databases">
        <title>Draft Genome Sequences of the Obligatory Marine Myxobacteria Enhygromyxa salina SWB007.</title>
        <authorList>
            <person name="Poehlein A."/>
            <person name="Moghaddam J.A."/>
            <person name="Harms H."/>
            <person name="Alanjari M."/>
            <person name="Koenig G.M."/>
            <person name="Daniel R."/>
            <person name="Schaeberle T.F."/>
        </authorList>
    </citation>
    <scope>NUCLEOTIDE SEQUENCE [LARGE SCALE GENOMIC DNA]</scope>
    <source>
        <strain evidence="4 5">SWB007</strain>
    </source>
</reference>
<dbReference type="PRINTS" id="PR01399">
    <property type="entry name" value="ENTSNTHTASED"/>
</dbReference>
<feature type="binding site" evidence="1">
    <location>
        <position position="58"/>
    </location>
    <ligand>
        <name>CoA</name>
        <dbReference type="ChEBI" id="CHEBI:57287"/>
    </ligand>
</feature>
<feature type="binding site" evidence="1">
    <location>
        <position position="154"/>
    </location>
    <ligand>
        <name>CoA</name>
        <dbReference type="ChEBI" id="CHEBI:57287"/>
    </ligand>
</feature>
<gene>
    <name evidence="4" type="primary">npt</name>
    <name evidence="4" type="ORF">ENSA7_56110</name>
</gene>
<evidence type="ECO:0000313" key="4">
    <source>
        <dbReference type="EMBL" id="PRQ02038.1"/>
    </source>
</evidence>
<feature type="binding site" evidence="2">
    <location>
        <position position="116"/>
    </location>
    <ligand>
        <name>Mg(2+)</name>
        <dbReference type="ChEBI" id="CHEBI:18420"/>
    </ligand>
</feature>
<evidence type="ECO:0000313" key="5">
    <source>
        <dbReference type="Proteomes" id="UP000238823"/>
    </source>
</evidence>
<dbReference type="InterPro" id="IPR041354">
    <property type="entry name" value="4PPT_N"/>
</dbReference>
<dbReference type="OrthoDB" id="8210607at2"/>
<dbReference type="PANTHER" id="PTHR38096:SF1">
    <property type="entry name" value="ENTEROBACTIN SYNTHASE COMPONENT D"/>
    <property type="match status" value="1"/>
</dbReference>
<feature type="binding site" evidence="1">
    <location>
        <position position="50"/>
    </location>
    <ligand>
        <name>CoA</name>
        <dbReference type="ChEBI" id="CHEBI:57287"/>
    </ligand>
</feature>
<dbReference type="PANTHER" id="PTHR38096">
    <property type="entry name" value="ENTEROBACTIN SYNTHASE COMPONENT D"/>
    <property type="match status" value="1"/>
</dbReference>
<dbReference type="EC" id="2.7.8.7" evidence="4"/>
<dbReference type="InterPro" id="IPR037143">
    <property type="entry name" value="4-PPantetheinyl_Trfase_dom_sf"/>
</dbReference>
<name>A0A2S9YA95_9BACT</name>
<dbReference type="RefSeq" id="WP_106092490.1">
    <property type="nucleotide sequence ID" value="NZ_PVNL01000114.1"/>
</dbReference>
<dbReference type="Proteomes" id="UP000238823">
    <property type="component" value="Unassembled WGS sequence"/>
</dbReference>
<sequence>MRAELDSLTDAITKRLPGLVVSHTSLSNRLEFLFRAELEVAHARAMTPLRLAQFAAGRHCARDAIAELGAEISPVLAGPEGEPLWPAGLVGSISHKGETALAAIAQAELYRSVGIDLELDEISDDGWLTEVMAPGDRFMTPVRSLATALLSAKESYYKAQFPVTRESPYWPDVCVQSAQDGTFRGIGPCGVVANGVQLATGPWIVSVCIVRHAHV</sequence>
<accession>A0A2S9YA95</accession>
<keyword evidence="4" id="KW-0808">Transferase</keyword>
<feature type="domain" description="4'-phosphopantetheinyl transferase N-terminal" evidence="3">
    <location>
        <begin position="41"/>
        <end position="105"/>
    </location>
</feature>
<protein>
    <submittedName>
        <fullName evidence="4">4'-phosphopantetheinyl transferase Npt</fullName>
        <ecNumber evidence="4">2.7.8.7</ecNumber>
    </submittedName>
</protein>
<feature type="binding site" evidence="1">
    <location>
        <position position="116"/>
    </location>
    <ligand>
        <name>CoA</name>
        <dbReference type="ChEBI" id="CHEBI:57287"/>
    </ligand>
</feature>
<dbReference type="Gene3D" id="3.90.470.20">
    <property type="entry name" value="4'-phosphopantetheinyl transferase domain"/>
    <property type="match status" value="1"/>
</dbReference>
<feature type="binding site" evidence="2">
    <location>
        <position position="118"/>
    </location>
    <ligand>
        <name>Mg(2+)</name>
        <dbReference type="ChEBI" id="CHEBI:18420"/>
    </ligand>
</feature>
<dbReference type="GO" id="GO:0009366">
    <property type="term" value="C:enterobactin synthetase complex"/>
    <property type="evidence" value="ECO:0007669"/>
    <property type="project" value="InterPro"/>
</dbReference>
<dbReference type="EMBL" id="PVNL01000114">
    <property type="protein sequence ID" value="PRQ02038.1"/>
    <property type="molecule type" value="Genomic_DNA"/>
</dbReference>
<dbReference type="GO" id="GO:0005886">
    <property type="term" value="C:plasma membrane"/>
    <property type="evidence" value="ECO:0007669"/>
    <property type="project" value="TreeGrafter"/>
</dbReference>